<evidence type="ECO:0000256" key="1">
    <source>
        <dbReference type="ARBA" id="ARBA00006711"/>
    </source>
</evidence>
<dbReference type="Pfam" id="PF01192">
    <property type="entry name" value="RNA_pol_Rpb6"/>
    <property type="match status" value="1"/>
</dbReference>
<evidence type="ECO:0000313" key="9">
    <source>
        <dbReference type="EMBL" id="MST84566.1"/>
    </source>
</evidence>
<dbReference type="GO" id="GO:0000428">
    <property type="term" value="C:DNA-directed RNA polymerase complex"/>
    <property type="evidence" value="ECO:0007669"/>
    <property type="project" value="UniProtKB-KW"/>
</dbReference>
<dbReference type="Gene3D" id="3.90.940.10">
    <property type="match status" value="1"/>
</dbReference>
<proteinExistence type="inferred from homology"/>
<comment type="similarity">
    <text evidence="1">Belongs to the RNA polymerase subunit omega family.</text>
</comment>
<evidence type="ECO:0000256" key="8">
    <source>
        <dbReference type="ARBA" id="ARBA00048552"/>
    </source>
</evidence>
<keyword evidence="10" id="KW-1185">Reference proteome</keyword>
<dbReference type="SMART" id="SM01409">
    <property type="entry name" value="RNA_pol_Rpb6"/>
    <property type="match status" value="1"/>
</dbReference>
<keyword evidence="4 9" id="KW-0240">DNA-directed RNA polymerase</keyword>
<evidence type="ECO:0000256" key="4">
    <source>
        <dbReference type="ARBA" id="ARBA00022478"/>
    </source>
</evidence>
<evidence type="ECO:0000313" key="10">
    <source>
        <dbReference type="Proteomes" id="UP000438914"/>
    </source>
</evidence>
<dbReference type="InterPro" id="IPR036161">
    <property type="entry name" value="RPB6/omega-like_sf"/>
</dbReference>
<reference evidence="9 10" key="1">
    <citation type="submission" date="2019-08" db="EMBL/GenBank/DDBJ databases">
        <title>In-depth cultivation of the pig gut microbiome towards novel bacterial diversity and tailored functional studies.</title>
        <authorList>
            <person name="Wylensek D."/>
            <person name="Hitch T.C.A."/>
            <person name="Clavel T."/>
        </authorList>
    </citation>
    <scope>NUCLEOTIDE SEQUENCE [LARGE SCALE GENOMIC DNA]</scope>
    <source>
        <strain evidence="9 10">LKV-178-WT-2A</strain>
    </source>
</reference>
<organism evidence="9 10">
    <name type="scientific">Hallella mizrahii</name>
    <dbReference type="NCBI Taxonomy" id="2606637"/>
    <lineage>
        <taxon>Bacteria</taxon>
        <taxon>Pseudomonadati</taxon>
        <taxon>Bacteroidota</taxon>
        <taxon>Bacteroidia</taxon>
        <taxon>Bacteroidales</taxon>
        <taxon>Prevotellaceae</taxon>
        <taxon>Hallella</taxon>
    </lineage>
</organism>
<comment type="catalytic activity">
    <reaction evidence="8">
        <text>RNA(n) + a ribonucleoside 5'-triphosphate = RNA(n+1) + diphosphate</text>
        <dbReference type="Rhea" id="RHEA:21248"/>
        <dbReference type="Rhea" id="RHEA-COMP:14527"/>
        <dbReference type="Rhea" id="RHEA-COMP:17342"/>
        <dbReference type="ChEBI" id="CHEBI:33019"/>
        <dbReference type="ChEBI" id="CHEBI:61557"/>
        <dbReference type="ChEBI" id="CHEBI:140395"/>
        <dbReference type="EC" id="2.7.7.6"/>
    </reaction>
</comment>
<dbReference type="GO" id="GO:0006351">
    <property type="term" value="P:DNA-templated transcription"/>
    <property type="evidence" value="ECO:0007669"/>
    <property type="project" value="InterPro"/>
</dbReference>
<evidence type="ECO:0000256" key="7">
    <source>
        <dbReference type="ARBA" id="ARBA00030998"/>
    </source>
</evidence>
<name>A0A7K0KF50_9BACT</name>
<evidence type="ECO:0000256" key="5">
    <source>
        <dbReference type="ARBA" id="ARBA00023163"/>
    </source>
</evidence>
<dbReference type="AlphaFoldDB" id="A0A7K0KF50"/>
<dbReference type="EMBL" id="VUNG01000017">
    <property type="protein sequence ID" value="MST84566.1"/>
    <property type="molecule type" value="Genomic_DNA"/>
</dbReference>
<protein>
    <recommendedName>
        <fullName evidence="3">DNA-directed RNA polymerase subunit omega</fullName>
        <ecNumber evidence="2">2.7.7.6</ecNumber>
    </recommendedName>
    <alternativeName>
        <fullName evidence="7">RNA polymerase omega subunit</fullName>
    </alternativeName>
    <alternativeName>
        <fullName evidence="6">Transcriptase subunit omega</fullName>
    </alternativeName>
</protein>
<gene>
    <name evidence="9" type="ORF">FYJ73_07765</name>
</gene>
<evidence type="ECO:0000256" key="3">
    <source>
        <dbReference type="ARBA" id="ARBA00013725"/>
    </source>
</evidence>
<sequence length="118" mass="13737">MDYRKSNAPVNTVTRNVMDLCKETGNIYESVVIISKRANQISVQIKEDLSKKLSEFASYNDSLEEVFENREQIEISRYYEKLPKPSLLATQEFIEGKIYWRNPADEVPADSERKDDLI</sequence>
<comment type="caution">
    <text evidence="9">The sequence shown here is derived from an EMBL/GenBank/DDBJ whole genome shotgun (WGS) entry which is preliminary data.</text>
</comment>
<accession>A0A7K0KF50</accession>
<dbReference type="GO" id="GO:0003677">
    <property type="term" value="F:DNA binding"/>
    <property type="evidence" value="ECO:0007669"/>
    <property type="project" value="InterPro"/>
</dbReference>
<dbReference type="InterPro" id="IPR006110">
    <property type="entry name" value="Pol_omega/Rpo6/RPB6"/>
</dbReference>
<dbReference type="GO" id="GO:0003899">
    <property type="term" value="F:DNA-directed RNA polymerase activity"/>
    <property type="evidence" value="ECO:0007669"/>
    <property type="project" value="UniProtKB-EC"/>
</dbReference>
<dbReference type="EC" id="2.7.7.6" evidence="2"/>
<keyword evidence="5" id="KW-0804">Transcription</keyword>
<evidence type="ECO:0000256" key="6">
    <source>
        <dbReference type="ARBA" id="ARBA00029924"/>
    </source>
</evidence>
<dbReference type="RefSeq" id="WP_154534153.1">
    <property type="nucleotide sequence ID" value="NZ_VUNG01000017.1"/>
</dbReference>
<dbReference type="Proteomes" id="UP000438914">
    <property type="component" value="Unassembled WGS sequence"/>
</dbReference>
<evidence type="ECO:0000256" key="2">
    <source>
        <dbReference type="ARBA" id="ARBA00012418"/>
    </source>
</evidence>